<organism evidence="3 4">
    <name type="scientific">Chryseobacterium lathyri</name>
    <dbReference type="NCBI Taxonomy" id="395933"/>
    <lineage>
        <taxon>Bacteria</taxon>
        <taxon>Pseudomonadati</taxon>
        <taxon>Bacteroidota</taxon>
        <taxon>Flavobacteriia</taxon>
        <taxon>Flavobacteriales</taxon>
        <taxon>Weeksellaceae</taxon>
        <taxon>Chryseobacterium group</taxon>
        <taxon>Chryseobacterium</taxon>
    </lineage>
</organism>
<proteinExistence type="predicted"/>
<dbReference type="Proteomes" id="UP001235513">
    <property type="component" value="Unassembled WGS sequence"/>
</dbReference>
<protein>
    <recommendedName>
        <fullName evidence="5">Pentapeptide MXKDX repeat protein</fullName>
    </recommendedName>
</protein>
<feature type="region of interest" description="Disordered" evidence="1">
    <location>
        <begin position="20"/>
        <end position="88"/>
    </location>
</feature>
<evidence type="ECO:0000256" key="1">
    <source>
        <dbReference type="SAM" id="MobiDB-lite"/>
    </source>
</evidence>
<dbReference type="RefSeq" id="WP_306840818.1">
    <property type="nucleotide sequence ID" value="NZ_JAUSRL010000001.1"/>
</dbReference>
<feature type="chain" id="PRO_5045370417" description="Pentapeptide MXKDX repeat protein" evidence="2">
    <location>
        <begin position="20"/>
        <end position="88"/>
    </location>
</feature>
<evidence type="ECO:0000313" key="3">
    <source>
        <dbReference type="EMBL" id="MDP9958622.1"/>
    </source>
</evidence>
<gene>
    <name evidence="3" type="ORF">J2T04_000489</name>
</gene>
<sequence>MKKLILATALLVGTVAVSAQVTPQKRDTMRSDTTKSNRDMRNDNSTMNNNNNMDNTNSNNGWDKAKTDTTNSKNRDAVKGDRKMKKKN</sequence>
<evidence type="ECO:0000256" key="2">
    <source>
        <dbReference type="SAM" id="SignalP"/>
    </source>
</evidence>
<accession>A0ABT9SGS8</accession>
<feature type="compositionally biased region" description="Basic and acidic residues" evidence="1">
    <location>
        <begin position="63"/>
        <end position="81"/>
    </location>
</feature>
<keyword evidence="2" id="KW-0732">Signal</keyword>
<feature type="compositionally biased region" description="Basic and acidic residues" evidence="1">
    <location>
        <begin position="24"/>
        <end position="42"/>
    </location>
</feature>
<keyword evidence="4" id="KW-1185">Reference proteome</keyword>
<evidence type="ECO:0008006" key="5">
    <source>
        <dbReference type="Google" id="ProtNLM"/>
    </source>
</evidence>
<name>A0ABT9SGS8_9FLAO</name>
<evidence type="ECO:0000313" key="4">
    <source>
        <dbReference type="Proteomes" id="UP001235513"/>
    </source>
</evidence>
<reference evidence="3 4" key="1">
    <citation type="submission" date="2023-07" db="EMBL/GenBank/DDBJ databases">
        <title>Sorghum-associated microbial communities from plants grown in Nebraska, USA.</title>
        <authorList>
            <person name="Schachtman D."/>
        </authorList>
    </citation>
    <scope>NUCLEOTIDE SEQUENCE [LARGE SCALE GENOMIC DNA]</scope>
    <source>
        <strain evidence="3 4">CC351</strain>
    </source>
</reference>
<feature type="signal peptide" evidence="2">
    <location>
        <begin position="1"/>
        <end position="19"/>
    </location>
</feature>
<dbReference type="EMBL" id="JAUSRL010000001">
    <property type="protein sequence ID" value="MDP9958622.1"/>
    <property type="molecule type" value="Genomic_DNA"/>
</dbReference>
<feature type="compositionally biased region" description="Low complexity" evidence="1">
    <location>
        <begin position="43"/>
        <end position="60"/>
    </location>
</feature>
<comment type="caution">
    <text evidence="3">The sequence shown here is derived from an EMBL/GenBank/DDBJ whole genome shotgun (WGS) entry which is preliminary data.</text>
</comment>